<sequence length="852" mass="95947">MQTDEKPTFQFAVYLINMTTNIRIWKALSLEAGVQSKDIFGKALNLEFGRRSMNIIDKVLQPDSNVGGDCALCFTREMYSVDVSTLGATIRSFNLNESQEEAFLSCIAARECHRKNTVKLIWGPPGTGKTKTVGSLLFALLKRKCRTLTCAPTNVAVLEVTTRLLRLVMESLEYHTYGLGDIVLYGNEEWMKIDAHDDLLDVFLDYRADVLAECFAPLSGWNHQLELIICLLEDPLKLYHEYLELQDKRDGSKDYDENLEEKEKELLGNANPQSNQKKEEIYSQNLKVPNQHAWKRIVAQTLRENKNKVFSKKGNQLKHGKHEDKNLPLQDRKTMELTFTDFLMQEFDSIRKRMTTFVVNMCTHLPTSVISSKVVKKMIESLDWLKHLASLLPSDISNEEFKKKFNSVEVYGNGVSCTEQSKLGTTRKECLKILKSLQGALVLPDLFHDYEIKNFCLRRALLLFCTASSSARLHSEALNRLEMLVVDEATQLKECESLIPLLLPCLRHVVLVGGEKQLPALVKIELSEKAGLGRSLFERLVLLGHRKHLLHVQYRMHPLISLFPNVEFYNKQLLDSESVKERSYKKRFLQGDMFSSYSFINVSYGQDEFDDGFSRKNMVEVAVVTGIVLNLFKESVAMKQRVSVGVISPYKAQVFDIQEKLGKGFIGDADSGFSLSIRSVDGFQGGKKDVIIISRVRCNKMGSLGFLSNPQRTNIALTRARYCLWIVGDGETLINSGSVWERLAIDAKTRGCFHNADANERLAYAITAALVELDQFADVLNMDSLVFSKARWKAPPNSKLGYSLYTHHPGDVDAGPIGSTSLSFSGTISSSTTLSRNDDLSPGLSSSIGKVI</sequence>
<feature type="region of interest" description="Disordered" evidence="5">
    <location>
        <begin position="830"/>
        <end position="852"/>
    </location>
</feature>
<evidence type="ECO:0000313" key="8">
    <source>
        <dbReference type="EMBL" id="KAJ7960018.1"/>
    </source>
</evidence>
<keyword evidence="4" id="KW-0067">ATP-binding</keyword>
<dbReference type="FunFam" id="3.40.50.300:FF:000326">
    <property type="entry name" value="P-loop containing nucleoside triphosphate hydrolase"/>
    <property type="match status" value="1"/>
</dbReference>
<name>A0AAD7LKX9_QUISA</name>
<dbReference type="PANTHER" id="PTHR10887:SF529">
    <property type="entry name" value="P-LOOP NUCLEOSIDE TRIPHOSPHATE HYDROLASE SUPERFAMILY PROTEIN"/>
    <property type="match status" value="1"/>
</dbReference>
<gene>
    <name evidence="8" type="ORF">O6P43_020516</name>
</gene>
<evidence type="ECO:0000256" key="2">
    <source>
        <dbReference type="ARBA" id="ARBA00022801"/>
    </source>
</evidence>
<feature type="domain" description="DNA2/NAM7 helicase-like C-terminal" evidence="7">
    <location>
        <begin position="532"/>
        <end position="730"/>
    </location>
</feature>
<dbReference type="InterPro" id="IPR027417">
    <property type="entry name" value="P-loop_NTPase"/>
</dbReference>
<evidence type="ECO:0000256" key="1">
    <source>
        <dbReference type="ARBA" id="ARBA00022741"/>
    </source>
</evidence>
<dbReference type="SUPFAM" id="SSF52540">
    <property type="entry name" value="P-loop containing nucleoside triphosphate hydrolases"/>
    <property type="match status" value="1"/>
</dbReference>
<dbReference type="InterPro" id="IPR047187">
    <property type="entry name" value="SF1_C_Upf1"/>
</dbReference>
<dbReference type="CDD" id="cd18808">
    <property type="entry name" value="SF1_C_Upf1"/>
    <property type="match status" value="1"/>
</dbReference>
<dbReference type="EMBL" id="JARAOO010000008">
    <property type="protein sequence ID" value="KAJ7960018.1"/>
    <property type="molecule type" value="Genomic_DNA"/>
</dbReference>
<evidence type="ECO:0000259" key="7">
    <source>
        <dbReference type="Pfam" id="PF13087"/>
    </source>
</evidence>
<dbReference type="GO" id="GO:0004386">
    <property type="term" value="F:helicase activity"/>
    <property type="evidence" value="ECO:0007669"/>
    <property type="project" value="UniProtKB-KW"/>
</dbReference>
<dbReference type="GO" id="GO:0005524">
    <property type="term" value="F:ATP binding"/>
    <property type="evidence" value="ECO:0007669"/>
    <property type="project" value="UniProtKB-KW"/>
</dbReference>
<dbReference type="Pfam" id="PF13087">
    <property type="entry name" value="AAA_12"/>
    <property type="match status" value="1"/>
</dbReference>
<dbReference type="Proteomes" id="UP001163823">
    <property type="component" value="Chromosome 8"/>
</dbReference>
<dbReference type="InterPro" id="IPR041679">
    <property type="entry name" value="DNA2/NAM7-like_C"/>
</dbReference>
<accession>A0AAD7LKX9</accession>
<evidence type="ECO:0000256" key="5">
    <source>
        <dbReference type="SAM" id="MobiDB-lite"/>
    </source>
</evidence>
<evidence type="ECO:0000313" key="9">
    <source>
        <dbReference type="Proteomes" id="UP001163823"/>
    </source>
</evidence>
<dbReference type="AlphaFoldDB" id="A0AAD7LKX9"/>
<dbReference type="InterPro" id="IPR041677">
    <property type="entry name" value="DNA2/NAM7_AAA_11"/>
</dbReference>
<dbReference type="Pfam" id="PF13086">
    <property type="entry name" value="AAA_11"/>
    <property type="match status" value="1"/>
</dbReference>
<dbReference type="InterPro" id="IPR045055">
    <property type="entry name" value="DNA2/NAM7-like"/>
</dbReference>
<dbReference type="PANTHER" id="PTHR10887">
    <property type="entry name" value="DNA2/NAM7 HELICASE FAMILY"/>
    <property type="match status" value="1"/>
</dbReference>
<keyword evidence="1" id="KW-0547">Nucleotide-binding</keyword>
<keyword evidence="2 8" id="KW-0378">Hydrolase</keyword>
<proteinExistence type="predicted"/>
<comment type="caution">
    <text evidence="8">The sequence shown here is derived from an EMBL/GenBank/DDBJ whole genome shotgun (WGS) entry which is preliminary data.</text>
</comment>
<dbReference type="KEGG" id="qsa:O6P43_020516"/>
<evidence type="ECO:0000256" key="4">
    <source>
        <dbReference type="ARBA" id="ARBA00022840"/>
    </source>
</evidence>
<dbReference type="GO" id="GO:0005694">
    <property type="term" value="C:chromosome"/>
    <property type="evidence" value="ECO:0007669"/>
    <property type="project" value="UniProtKB-ARBA"/>
</dbReference>
<organism evidence="8 9">
    <name type="scientific">Quillaja saponaria</name>
    <name type="common">Soap bark tree</name>
    <dbReference type="NCBI Taxonomy" id="32244"/>
    <lineage>
        <taxon>Eukaryota</taxon>
        <taxon>Viridiplantae</taxon>
        <taxon>Streptophyta</taxon>
        <taxon>Embryophyta</taxon>
        <taxon>Tracheophyta</taxon>
        <taxon>Spermatophyta</taxon>
        <taxon>Magnoliopsida</taxon>
        <taxon>eudicotyledons</taxon>
        <taxon>Gunneridae</taxon>
        <taxon>Pentapetalae</taxon>
        <taxon>rosids</taxon>
        <taxon>fabids</taxon>
        <taxon>Fabales</taxon>
        <taxon>Quillajaceae</taxon>
        <taxon>Quillaja</taxon>
    </lineage>
</organism>
<keyword evidence="3" id="KW-0347">Helicase</keyword>
<reference evidence="8" key="1">
    <citation type="journal article" date="2023" name="Science">
        <title>Elucidation of the pathway for biosynthesis of saponin adjuvants from the soapbark tree.</title>
        <authorList>
            <person name="Reed J."/>
            <person name="Orme A."/>
            <person name="El-Demerdash A."/>
            <person name="Owen C."/>
            <person name="Martin L.B.B."/>
            <person name="Misra R.C."/>
            <person name="Kikuchi S."/>
            <person name="Rejzek M."/>
            <person name="Martin A.C."/>
            <person name="Harkess A."/>
            <person name="Leebens-Mack J."/>
            <person name="Louveau T."/>
            <person name="Stephenson M.J."/>
            <person name="Osbourn A."/>
        </authorList>
    </citation>
    <scope>NUCLEOTIDE SEQUENCE</scope>
    <source>
        <strain evidence="8">S10</strain>
    </source>
</reference>
<feature type="compositionally biased region" description="Polar residues" evidence="5">
    <location>
        <begin position="843"/>
        <end position="852"/>
    </location>
</feature>
<keyword evidence="9" id="KW-1185">Reference proteome</keyword>
<dbReference type="GO" id="GO:0016787">
    <property type="term" value="F:hydrolase activity"/>
    <property type="evidence" value="ECO:0007669"/>
    <property type="project" value="UniProtKB-KW"/>
</dbReference>
<evidence type="ECO:0000259" key="6">
    <source>
        <dbReference type="Pfam" id="PF13086"/>
    </source>
</evidence>
<feature type="domain" description="DNA2/NAM7 helicase helicase" evidence="6">
    <location>
        <begin position="94"/>
        <end position="523"/>
    </location>
</feature>
<dbReference type="Gene3D" id="3.40.50.300">
    <property type="entry name" value="P-loop containing nucleotide triphosphate hydrolases"/>
    <property type="match status" value="2"/>
</dbReference>
<evidence type="ECO:0000256" key="3">
    <source>
        <dbReference type="ARBA" id="ARBA00022806"/>
    </source>
</evidence>
<protein>
    <submittedName>
        <fullName evidence="8">P-loop nucleoside triphosphate hydrolase superfamily protein</fullName>
    </submittedName>
</protein>